<sequence length="421" mass="47132">MKFCGVEKRLLLRCSSAALLAILLIILISPSRHPRSFVQIQTASRGSSAPKALSPPQDALQISSNTVATKPADPFRATPSATSDTGVEDISFAHHNNNPPVDRASRTTNAPPSSTHVSQLHLVIAHHNEEPFWMRRWIDSVRSIPYIKELGIKVIIYTKGQETDLVTLKETTAADEVFRLPNVGREGSTYLHHLLKVYDDPPPFMMFTQAIIKKGQYLSGEVEDEKVARLKDWIYDKLSEKFTSDIGFMSLDRKHDICFCGHCTDMGRDDFYPLWPQLYAILEGKVCQELEGSVLSFNGHFIVSRNRILSRPKSTYEYLKELVDAPQDHWLHTEPEPKWFEKEKGKSTPDNPKFGHTLERLWHVIFNCSDPAQMVDCDVKGMKAEGPGGCTCKDILAVPIPASAVKDSAGDNNSQPSSTDT</sequence>
<dbReference type="PANTHER" id="PTHR37490:SF1">
    <property type="entry name" value="GLYCOSYLTRANSFERASE 2-LIKE DOMAIN-CONTAINING PROTEIN"/>
    <property type="match status" value="1"/>
</dbReference>
<evidence type="ECO:0000256" key="1">
    <source>
        <dbReference type="SAM" id="MobiDB-lite"/>
    </source>
</evidence>
<dbReference type="InterPro" id="IPR021838">
    <property type="entry name" value="DUF3431"/>
</dbReference>
<evidence type="ECO:0000313" key="2">
    <source>
        <dbReference type="EMBL" id="KAK0510611.1"/>
    </source>
</evidence>
<evidence type="ECO:0000313" key="3">
    <source>
        <dbReference type="Proteomes" id="UP001166286"/>
    </source>
</evidence>
<dbReference type="Pfam" id="PF11913">
    <property type="entry name" value="DUF3431"/>
    <property type="match status" value="1"/>
</dbReference>
<organism evidence="2 3">
    <name type="scientific">Cladonia borealis</name>
    <dbReference type="NCBI Taxonomy" id="184061"/>
    <lineage>
        <taxon>Eukaryota</taxon>
        <taxon>Fungi</taxon>
        <taxon>Dikarya</taxon>
        <taxon>Ascomycota</taxon>
        <taxon>Pezizomycotina</taxon>
        <taxon>Lecanoromycetes</taxon>
        <taxon>OSLEUM clade</taxon>
        <taxon>Lecanoromycetidae</taxon>
        <taxon>Lecanorales</taxon>
        <taxon>Lecanorineae</taxon>
        <taxon>Cladoniaceae</taxon>
        <taxon>Cladonia</taxon>
    </lineage>
</organism>
<dbReference type="AlphaFoldDB" id="A0AA39U8Q0"/>
<accession>A0AA39U8Q0</accession>
<name>A0AA39U8Q0_9LECA</name>
<comment type="caution">
    <text evidence="2">The sequence shown here is derived from an EMBL/GenBank/DDBJ whole genome shotgun (WGS) entry which is preliminary data.</text>
</comment>
<dbReference type="Proteomes" id="UP001166286">
    <property type="component" value="Unassembled WGS sequence"/>
</dbReference>
<dbReference type="EMBL" id="JAFEKC020000015">
    <property type="protein sequence ID" value="KAK0510611.1"/>
    <property type="molecule type" value="Genomic_DNA"/>
</dbReference>
<gene>
    <name evidence="2" type="ORF">JMJ35_007043</name>
</gene>
<proteinExistence type="predicted"/>
<protein>
    <submittedName>
        <fullName evidence="2">Uncharacterized protein</fullName>
    </submittedName>
</protein>
<reference evidence="2" key="1">
    <citation type="submission" date="2023-03" db="EMBL/GenBank/DDBJ databases">
        <title>Complete genome of Cladonia borealis.</title>
        <authorList>
            <person name="Park H."/>
        </authorList>
    </citation>
    <scope>NUCLEOTIDE SEQUENCE</scope>
    <source>
        <strain evidence="2">ANT050790</strain>
    </source>
</reference>
<keyword evidence="3" id="KW-1185">Reference proteome</keyword>
<dbReference type="PANTHER" id="PTHR37490">
    <property type="entry name" value="EXPRESSED PROTEIN"/>
    <property type="match status" value="1"/>
</dbReference>
<feature type="region of interest" description="Disordered" evidence="1">
    <location>
        <begin position="90"/>
        <end position="113"/>
    </location>
</feature>